<keyword evidence="5" id="KW-1185">Reference proteome</keyword>
<reference evidence="5" key="1">
    <citation type="submission" date="2016-03" db="EMBL/GenBank/DDBJ databases">
        <authorList>
            <person name="Guldener U."/>
        </authorList>
    </citation>
    <scope>NUCLEOTIDE SEQUENCE [LARGE SCALE GENOMIC DNA]</scope>
    <source>
        <strain evidence="5">04CH-RAC-A.6.1</strain>
    </source>
</reference>
<dbReference type="SMART" id="SM00257">
    <property type="entry name" value="LysM"/>
    <property type="match status" value="5"/>
</dbReference>
<proteinExistence type="predicted"/>
<dbReference type="InterPro" id="IPR018392">
    <property type="entry name" value="LysM"/>
</dbReference>
<dbReference type="SUPFAM" id="SSF54106">
    <property type="entry name" value="LysM domain"/>
    <property type="match status" value="4"/>
</dbReference>
<sequence>MFVHSRSLTLKPSHSFKMPLFRCQIAHFVFIFLLSAFAYGQQFTDLPLPASWPGISDLCFNALNSTVSCPAFLGVVSVDNERLNAEQLTSLCTASCLSSLNSVRQTIIGGCKAADDKILLDDIVYPATYIVDRFIYTYDLACRKDSATGKYCDTLLMEWLNQDELTAEQECSECILGISQTQVNSPFGYDEELAADFRYDTSSCGAKGYDFTVPGTYSSTSSPTVTATTTATSAISTCTNSYTVQAGDSCDAIALARNVSTFSIVNPNGINRDCTNLQAGASICLSSPCDLYRVQSLDTCNGIIAAQGDTITGSQLLAWNPNLNALCGNIDDLVSTFICVGPPGGSIGVVVLTITLAISTPTKAVPKPTNAYDESTADCGKWYEVQEGDNCDKLSVQFGISNKDLLFLNPEINVECTNLNLGISYCIQAVGDISTYTRYSTSRFFTLTTGSYTTATTTTFTEFPVSTVTSQPQLPLASGSLTNCSRYRNYEDPLMVQDQSQSKSQVIMTGVSNRCYFIASSFGVAFADFLAWNPSLSGIAENCTINSGFSYCALLDATKLGDVVTANYCEVVDSTVIHENTISTCSCFITIQAYDDSESYPCAAVADDYSISVEDLTTWNPWLGSDCDTGLYSGIIDDQANAVCIGVNETAQTATATSGPSVSSTISSGPIGPTQPGIIASCTKFYTTVDNDSCAAIQAKFAITFAQFYSWNPAVGSNCENLWLQEAYCVSAPSSTSTSAPTPTSTSHDPIRPGTPDNCTTYYNVASGDSCNKIINLFGISFATLYEWNPSLGDDCQNLWPDYAVCVAGGT</sequence>
<dbReference type="InterPro" id="IPR052210">
    <property type="entry name" value="LysM1-like"/>
</dbReference>
<evidence type="ECO:0000259" key="3">
    <source>
        <dbReference type="PROSITE" id="PS51782"/>
    </source>
</evidence>
<dbReference type="CDD" id="cd00118">
    <property type="entry name" value="LysM"/>
    <property type="match status" value="4"/>
</dbReference>
<accession>A0A1E1LKK4</accession>
<dbReference type="PANTHER" id="PTHR34997">
    <property type="entry name" value="AM15"/>
    <property type="match status" value="1"/>
</dbReference>
<dbReference type="OrthoDB" id="5985073at2759"/>
<protein>
    <recommendedName>
        <fullName evidence="3">LysM domain-containing protein</fullName>
    </recommendedName>
</protein>
<keyword evidence="2" id="KW-0843">Virulence</keyword>
<keyword evidence="1" id="KW-0147">Chitin-binding</keyword>
<feature type="domain" description="LysM" evidence="3">
    <location>
        <begin position="684"/>
        <end position="730"/>
    </location>
</feature>
<feature type="domain" description="LysM" evidence="3">
    <location>
        <begin position="761"/>
        <end position="807"/>
    </location>
</feature>
<evidence type="ECO:0000313" key="5">
    <source>
        <dbReference type="Proteomes" id="UP000178912"/>
    </source>
</evidence>
<dbReference type="PROSITE" id="PS51782">
    <property type="entry name" value="LYSM"/>
    <property type="match status" value="5"/>
</dbReference>
<evidence type="ECO:0000256" key="1">
    <source>
        <dbReference type="ARBA" id="ARBA00022669"/>
    </source>
</evidence>
<dbReference type="Pfam" id="PF01476">
    <property type="entry name" value="LysM"/>
    <property type="match status" value="3"/>
</dbReference>
<feature type="domain" description="LysM" evidence="3">
    <location>
        <begin position="290"/>
        <end position="338"/>
    </location>
</feature>
<dbReference type="PANTHER" id="PTHR34997:SF1">
    <property type="entry name" value="PEPTIDOGLYCAN-BINDING LYSIN DOMAIN"/>
    <property type="match status" value="1"/>
</dbReference>
<dbReference type="GO" id="GO:0008061">
    <property type="term" value="F:chitin binding"/>
    <property type="evidence" value="ECO:0007669"/>
    <property type="project" value="UniProtKB-KW"/>
</dbReference>
<evidence type="ECO:0000256" key="2">
    <source>
        <dbReference type="ARBA" id="ARBA00023026"/>
    </source>
</evidence>
<gene>
    <name evidence="4" type="ORF">RAG0_14839</name>
</gene>
<dbReference type="InterPro" id="IPR036779">
    <property type="entry name" value="LysM_dom_sf"/>
</dbReference>
<feature type="domain" description="LysM" evidence="3">
    <location>
        <begin position="240"/>
        <end position="285"/>
    </location>
</feature>
<dbReference type="Gene3D" id="3.10.350.10">
    <property type="entry name" value="LysM domain"/>
    <property type="match status" value="6"/>
</dbReference>
<feature type="domain" description="LysM" evidence="3">
    <location>
        <begin position="381"/>
        <end position="427"/>
    </location>
</feature>
<dbReference type="Proteomes" id="UP000178912">
    <property type="component" value="Unassembled WGS sequence"/>
</dbReference>
<organism evidence="4 5">
    <name type="scientific">Rhynchosporium agropyri</name>
    <dbReference type="NCBI Taxonomy" id="914238"/>
    <lineage>
        <taxon>Eukaryota</taxon>
        <taxon>Fungi</taxon>
        <taxon>Dikarya</taxon>
        <taxon>Ascomycota</taxon>
        <taxon>Pezizomycotina</taxon>
        <taxon>Leotiomycetes</taxon>
        <taxon>Helotiales</taxon>
        <taxon>Ploettnerulaceae</taxon>
        <taxon>Rhynchosporium</taxon>
    </lineage>
</organism>
<dbReference type="AlphaFoldDB" id="A0A1E1LKK4"/>
<dbReference type="EMBL" id="FJUX01000126">
    <property type="protein sequence ID" value="CZT10329.1"/>
    <property type="molecule type" value="Genomic_DNA"/>
</dbReference>
<name>A0A1E1LKK4_9HELO</name>
<evidence type="ECO:0000313" key="4">
    <source>
        <dbReference type="EMBL" id="CZT10329.1"/>
    </source>
</evidence>